<evidence type="ECO:0000256" key="2">
    <source>
        <dbReference type="ARBA" id="ARBA00008263"/>
    </source>
</evidence>
<name>A0A5D6UZW1_9BACT</name>
<dbReference type="FunFam" id="2.120.10.90:FF:000005">
    <property type="entry name" value="DNA topoisomerase 4 subunit A"/>
    <property type="match status" value="1"/>
</dbReference>
<keyword evidence="14" id="KW-1185">Reference proteome</keyword>
<dbReference type="GO" id="GO:0006261">
    <property type="term" value="P:DNA-templated DNA replication"/>
    <property type="evidence" value="ECO:0007669"/>
    <property type="project" value="UniProtKB-UniRule"/>
</dbReference>
<protein>
    <recommendedName>
        <fullName evidence="9">DNA gyrase subunit A</fullName>
        <ecNumber evidence="9">5.6.2.2</ecNumber>
    </recommendedName>
</protein>
<dbReference type="InterPro" id="IPR006691">
    <property type="entry name" value="GyrA/parC_rep"/>
</dbReference>
<dbReference type="PANTHER" id="PTHR43493:SF5">
    <property type="entry name" value="DNA GYRASE SUBUNIT A, CHLOROPLASTIC_MITOCHONDRIAL"/>
    <property type="match status" value="1"/>
</dbReference>
<dbReference type="InterPro" id="IPR050220">
    <property type="entry name" value="Type_II_DNA_Topoisomerases"/>
</dbReference>
<dbReference type="GO" id="GO:0006265">
    <property type="term" value="P:DNA topological change"/>
    <property type="evidence" value="ECO:0007669"/>
    <property type="project" value="UniProtKB-UniRule"/>
</dbReference>
<dbReference type="Pfam" id="PF00521">
    <property type="entry name" value="DNA_topoisoIV"/>
    <property type="match status" value="1"/>
</dbReference>
<dbReference type="NCBIfam" id="TIGR01063">
    <property type="entry name" value="gyrA"/>
    <property type="match status" value="1"/>
</dbReference>
<dbReference type="Gene3D" id="3.30.1360.40">
    <property type="match status" value="1"/>
</dbReference>
<dbReference type="Gene3D" id="3.90.199.10">
    <property type="entry name" value="Topoisomerase II, domain 5"/>
    <property type="match status" value="1"/>
</dbReference>
<keyword evidence="7 9" id="KW-0413">Isomerase</keyword>
<dbReference type="FunFam" id="3.30.1360.40:FF:000002">
    <property type="entry name" value="DNA gyrase subunit A"/>
    <property type="match status" value="1"/>
</dbReference>
<keyword evidence="3 9" id="KW-0547">Nucleotide-binding</keyword>
<dbReference type="FunFam" id="1.10.268.10:FF:000001">
    <property type="entry name" value="DNA gyrase subunit A"/>
    <property type="match status" value="1"/>
</dbReference>
<dbReference type="NCBIfam" id="NF004043">
    <property type="entry name" value="PRK05560.1"/>
    <property type="match status" value="1"/>
</dbReference>
<comment type="subunit">
    <text evidence="8">Heterotetramer composed of ParC and ParE.</text>
</comment>
<dbReference type="Proteomes" id="UP000322791">
    <property type="component" value="Unassembled WGS sequence"/>
</dbReference>
<accession>A0A5D6UZW1</accession>
<organism evidence="13 14">
    <name type="scientific">Hymenobacter lutimineralis</name>
    <dbReference type="NCBI Taxonomy" id="2606448"/>
    <lineage>
        <taxon>Bacteria</taxon>
        <taxon>Pseudomonadati</taxon>
        <taxon>Bacteroidota</taxon>
        <taxon>Cytophagia</taxon>
        <taxon>Cytophagales</taxon>
        <taxon>Hymenobacteraceae</taxon>
        <taxon>Hymenobacter</taxon>
    </lineage>
</organism>
<dbReference type="GO" id="GO:0005737">
    <property type="term" value="C:cytoplasm"/>
    <property type="evidence" value="ECO:0007669"/>
    <property type="project" value="UniProtKB-SubCell"/>
</dbReference>
<feature type="active site" description="O-(5'-phospho-DNA)-tyrosine intermediate" evidence="9 10">
    <location>
        <position position="123"/>
    </location>
</feature>
<dbReference type="HAMAP" id="MF_01897">
    <property type="entry name" value="GyrA"/>
    <property type="match status" value="1"/>
</dbReference>
<evidence type="ECO:0000256" key="10">
    <source>
        <dbReference type="PROSITE-ProRule" id="PRU01384"/>
    </source>
</evidence>
<dbReference type="SUPFAM" id="SSF101904">
    <property type="entry name" value="GyrA/ParC C-terminal domain-like"/>
    <property type="match status" value="1"/>
</dbReference>
<keyword evidence="4 9" id="KW-0067">ATP-binding</keyword>
<dbReference type="SMART" id="SM00434">
    <property type="entry name" value="TOP4c"/>
    <property type="match status" value="1"/>
</dbReference>
<dbReference type="Pfam" id="PF03989">
    <property type="entry name" value="DNA_gyraseA_C"/>
    <property type="match status" value="6"/>
</dbReference>
<feature type="short sequence motif" description="GyrA-box" evidence="9">
    <location>
        <begin position="526"/>
        <end position="532"/>
    </location>
</feature>
<dbReference type="GO" id="GO:0005524">
    <property type="term" value="F:ATP binding"/>
    <property type="evidence" value="ECO:0007669"/>
    <property type="project" value="UniProtKB-UniRule"/>
</dbReference>
<evidence type="ECO:0000256" key="1">
    <source>
        <dbReference type="ARBA" id="ARBA00000185"/>
    </source>
</evidence>
<gene>
    <name evidence="9 13" type="primary">gyrA</name>
    <name evidence="13" type="ORF">FY528_12975</name>
</gene>
<keyword evidence="9" id="KW-0963">Cytoplasm</keyword>
<evidence type="ECO:0000256" key="9">
    <source>
        <dbReference type="HAMAP-Rule" id="MF_01897"/>
    </source>
</evidence>
<dbReference type="InterPro" id="IPR013760">
    <property type="entry name" value="Topo_IIA-like_dom_sf"/>
</dbReference>
<comment type="catalytic activity">
    <reaction evidence="1 9 10">
        <text>ATP-dependent breakage, passage and rejoining of double-stranded DNA.</text>
        <dbReference type="EC" id="5.6.2.2"/>
    </reaction>
</comment>
<dbReference type="Gene3D" id="1.10.268.10">
    <property type="entry name" value="Topoisomerase, domain 3"/>
    <property type="match status" value="1"/>
</dbReference>
<dbReference type="SUPFAM" id="SSF56719">
    <property type="entry name" value="Type II DNA topoisomerase"/>
    <property type="match status" value="1"/>
</dbReference>
<dbReference type="EMBL" id="VTHL01000013">
    <property type="protein sequence ID" value="TYZ08358.1"/>
    <property type="molecule type" value="Genomic_DNA"/>
</dbReference>
<dbReference type="GO" id="GO:0005694">
    <property type="term" value="C:chromosome"/>
    <property type="evidence" value="ECO:0007669"/>
    <property type="project" value="InterPro"/>
</dbReference>
<evidence type="ECO:0000256" key="7">
    <source>
        <dbReference type="ARBA" id="ARBA00023235"/>
    </source>
</evidence>
<dbReference type="EC" id="5.6.2.2" evidence="9"/>
<evidence type="ECO:0000256" key="4">
    <source>
        <dbReference type="ARBA" id="ARBA00022840"/>
    </source>
</evidence>
<dbReference type="InterPro" id="IPR035516">
    <property type="entry name" value="Gyrase/topoIV_suA_C"/>
</dbReference>
<dbReference type="AlphaFoldDB" id="A0A5D6UZW1"/>
<dbReference type="InterPro" id="IPR002205">
    <property type="entry name" value="Topo_IIA_dom_A"/>
</dbReference>
<comment type="miscellaneous">
    <text evidence="9">Few gyrases are as efficient as E.coli at forming negative supercoils. Not all organisms have 2 type II topoisomerases; in organisms with a single type II topoisomerase this enzyme also has to decatenate newly replicated chromosomes.</text>
</comment>
<evidence type="ECO:0000256" key="6">
    <source>
        <dbReference type="ARBA" id="ARBA00023125"/>
    </source>
</evidence>
<evidence type="ECO:0000256" key="11">
    <source>
        <dbReference type="SAM" id="MobiDB-lite"/>
    </source>
</evidence>
<proteinExistence type="inferred from homology"/>
<comment type="subunit">
    <text evidence="9">Heterotetramer, composed of two GyrA and two GyrB chains. In the heterotetramer, GyrA contains the active site tyrosine that forms a transient covalent intermediate with DNA, while GyrB binds cofactors and catalyzes ATP hydrolysis.</text>
</comment>
<comment type="similarity">
    <text evidence="2 9">Belongs to the type II topoisomerase GyrA/ParC subunit family.</text>
</comment>
<evidence type="ECO:0000256" key="3">
    <source>
        <dbReference type="ARBA" id="ARBA00022741"/>
    </source>
</evidence>
<dbReference type="GO" id="GO:0003677">
    <property type="term" value="F:DNA binding"/>
    <property type="evidence" value="ECO:0007669"/>
    <property type="project" value="UniProtKB-UniRule"/>
</dbReference>
<dbReference type="InterPro" id="IPR013758">
    <property type="entry name" value="Topo_IIA_A/C_ab"/>
</dbReference>
<comment type="subcellular location">
    <subcellularLocation>
        <location evidence="9">Cytoplasm</location>
    </subcellularLocation>
</comment>
<reference evidence="13 14" key="1">
    <citation type="submission" date="2019-08" db="EMBL/GenBank/DDBJ databases">
        <authorList>
            <person name="Seo M.-J."/>
        </authorList>
    </citation>
    <scope>NUCLEOTIDE SEQUENCE [LARGE SCALE GENOMIC DNA]</scope>
    <source>
        <strain evidence="13 14">KIGAM108</strain>
    </source>
</reference>
<dbReference type="InterPro" id="IPR005743">
    <property type="entry name" value="GyrA"/>
</dbReference>
<evidence type="ECO:0000313" key="13">
    <source>
        <dbReference type="EMBL" id="TYZ08358.1"/>
    </source>
</evidence>
<keyword evidence="5 9" id="KW-0799">Topoisomerase</keyword>
<dbReference type="InterPro" id="IPR013757">
    <property type="entry name" value="Topo_IIA_A_a_sf"/>
</dbReference>
<sequence>MAEAEGERIIPINIEDEMRGAYIDYSMSVIISRALPDVRDGLKPVHRRVLYGMSELGVSYNKSYKKSARIVGEVLGKYHPHGDTSVYDTMVRMAQDWSLRYPLVDGQGNFGSVDGDSPAAMRYTEARLKRLADEMLGDLDKDTVDFQPNFDDSLEEPSVMPAKFPNLLVNGTSGIAVGMATNMAPHNLTEVVNGIVAYLDNPDITIAELMEYVTAPDFPTGGIIYGYEGVKQAFETGRGRVVVRAKATFETTPSGKEQIVVTEIPYMVNKASMIEKTAALINEKKIEGIADLRDESDRDGMRIVYDLKRDAMPNVVLNNLYRYTQLQSSFGVNNVALVKGRPLTLNLKDLIHHFVEHRAEVVVRRARFELAEAQKRAHILEGLLIALDHLDEVIALIRSSRDPEVARAQLIERFSLSEVQARAILDMRLQRLTGLERDKIVAEYEELMKLIDHLKAVLSSEDLQRQIIKDELYDIRERYGDKRRTAIEYAGGDFSMEDMIADESMVITISREGYIKRTALDEYRSQGRGGVGARGASTKTDDFTEHLFVATTHEYLLFFTELGRVFWLKVYEVPEGGKATKGRPIQNLIEIPREDSVRSVLNVRGLRDLDYLENTFLMFCTEQGTVKKTPLEAYSRPRAAGINAITINEGDRLLDVQLTTGSSEIIVALRSGRAVRFNESKVRSMGRNAAGVRGITLADDGSDRAIGMVCVSDEAQELLVVSENGYGKRSSLDEYRITNRGGKGVRAMKITDKTGALVAIKAVVDTDDLMIINRSGITIRLRVAELRTIGRATQGVRLLRISEGDAISSVAKVQAEDKAEEAEDLASEAAAETGLEAAPGGLAPDLEALIEPDSLSAN</sequence>
<evidence type="ECO:0000256" key="8">
    <source>
        <dbReference type="ARBA" id="ARBA00063644"/>
    </source>
</evidence>
<dbReference type="GO" id="GO:0009330">
    <property type="term" value="C:DNA topoisomerase type II (double strand cut, ATP-hydrolyzing) complex"/>
    <property type="evidence" value="ECO:0007669"/>
    <property type="project" value="TreeGrafter"/>
</dbReference>
<feature type="domain" description="Topo IIA-type catalytic" evidence="12">
    <location>
        <begin position="35"/>
        <end position="499"/>
    </location>
</feature>
<dbReference type="Gene3D" id="2.120.10.90">
    <property type="entry name" value="DNA gyrase/topoisomerase IV, subunit A, C-terminal"/>
    <property type="match status" value="1"/>
</dbReference>
<dbReference type="CDD" id="cd00187">
    <property type="entry name" value="TOP4c"/>
    <property type="match status" value="1"/>
</dbReference>
<feature type="region of interest" description="Disordered" evidence="11">
    <location>
        <begin position="818"/>
        <end position="843"/>
    </location>
</feature>
<dbReference type="FunFam" id="3.90.199.10:FF:000001">
    <property type="entry name" value="DNA gyrase subunit A"/>
    <property type="match status" value="1"/>
</dbReference>
<comment type="caution">
    <text evidence="13">The sequence shown here is derived from an EMBL/GenBank/DDBJ whole genome shotgun (WGS) entry which is preliminary data.</text>
</comment>
<dbReference type="GO" id="GO:0034335">
    <property type="term" value="F:DNA negative supercoiling activity"/>
    <property type="evidence" value="ECO:0007669"/>
    <property type="project" value="UniProtKB-ARBA"/>
</dbReference>
<dbReference type="PANTHER" id="PTHR43493">
    <property type="entry name" value="DNA GYRASE/TOPOISOMERASE SUBUNIT A"/>
    <property type="match status" value="1"/>
</dbReference>
<dbReference type="RefSeq" id="WP_149071447.1">
    <property type="nucleotide sequence ID" value="NZ_VTHL01000013.1"/>
</dbReference>
<dbReference type="NCBIfam" id="NF004044">
    <property type="entry name" value="PRK05561.1"/>
    <property type="match status" value="1"/>
</dbReference>
<keyword evidence="6 9" id="KW-0238">DNA-binding</keyword>
<comment type="function">
    <text evidence="9">A type II topoisomerase that negatively supercoils closed circular double-stranded (ds) DNA in an ATP-dependent manner to modulate DNA topology and maintain chromosomes in an underwound state. Negative supercoiling favors strand separation, and DNA replication, transcription, recombination and repair, all of which involve strand separation. Also able to catalyze the interconversion of other topological isomers of dsDNA rings, including catenanes and knotted rings. Type II topoisomerases break and join 2 DNA strands simultaneously in an ATP-dependent manner.</text>
</comment>
<evidence type="ECO:0000256" key="5">
    <source>
        <dbReference type="ARBA" id="ARBA00023029"/>
    </source>
</evidence>
<dbReference type="PROSITE" id="PS52040">
    <property type="entry name" value="TOPO_IIA"/>
    <property type="match status" value="1"/>
</dbReference>
<evidence type="ECO:0000259" key="12">
    <source>
        <dbReference type="PROSITE" id="PS52040"/>
    </source>
</evidence>
<evidence type="ECO:0000313" key="14">
    <source>
        <dbReference type="Proteomes" id="UP000322791"/>
    </source>
</evidence>